<comment type="cofactor">
    <cofactor evidence="1">
        <name>Mg(2+)</name>
        <dbReference type="ChEBI" id="CHEBI:18420"/>
    </cofactor>
</comment>
<dbReference type="InterPro" id="IPR033749">
    <property type="entry name" value="Polyprenyl_synt_CS"/>
</dbReference>
<dbReference type="GO" id="GO:0046872">
    <property type="term" value="F:metal ion binding"/>
    <property type="evidence" value="ECO:0007669"/>
    <property type="project" value="UniProtKB-KW"/>
</dbReference>
<gene>
    <name evidence="6" type="ORF">METZ01_LOCUS187695</name>
</gene>
<proteinExistence type="inferred from homology"/>
<evidence type="ECO:0008006" key="7">
    <source>
        <dbReference type="Google" id="ProtNLM"/>
    </source>
</evidence>
<feature type="non-terminal residue" evidence="6">
    <location>
        <position position="1"/>
    </location>
</feature>
<dbReference type="PROSITE" id="PS00444">
    <property type="entry name" value="POLYPRENYL_SYNTHASE_2"/>
    <property type="match status" value="1"/>
</dbReference>
<keyword evidence="4" id="KW-0479">Metal-binding</keyword>
<dbReference type="GO" id="GO:0008299">
    <property type="term" value="P:isoprenoid biosynthetic process"/>
    <property type="evidence" value="ECO:0007669"/>
    <property type="project" value="InterPro"/>
</dbReference>
<evidence type="ECO:0000256" key="5">
    <source>
        <dbReference type="ARBA" id="ARBA00022842"/>
    </source>
</evidence>
<evidence type="ECO:0000256" key="4">
    <source>
        <dbReference type="ARBA" id="ARBA00022723"/>
    </source>
</evidence>
<organism evidence="6">
    <name type="scientific">marine metagenome</name>
    <dbReference type="NCBI Taxonomy" id="408172"/>
    <lineage>
        <taxon>unclassified sequences</taxon>
        <taxon>metagenomes</taxon>
        <taxon>ecological metagenomes</taxon>
    </lineage>
</organism>
<reference evidence="6" key="1">
    <citation type="submission" date="2018-05" db="EMBL/GenBank/DDBJ databases">
        <authorList>
            <person name="Lanie J.A."/>
            <person name="Ng W.-L."/>
            <person name="Kazmierczak K.M."/>
            <person name="Andrzejewski T.M."/>
            <person name="Davidsen T.M."/>
            <person name="Wayne K.J."/>
            <person name="Tettelin H."/>
            <person name="Glass J.I."/>
            <person name="Rusch D."/>
            <person name="Podicherti R."/>
            <person name="Tsui H.-C.T."/>
            <person name="Winkler M.E."/>
        </authorList>
    </citation>
    <scope>NUCLEOTIDE SEQUENCE</scope>
</reference>
<dbReference type="CDD" id="cd00685">
    <property type="entry name" value="Trans_IPPS_HT"/>
    <property type="match status" value="1"/>
</dbReference>
<dbReference type="PANTHER" id="PTHR12001">
    <property type="entry name" value="GERANYLGERANYL PYROPHOSPHATE SYNTHASE"/>
    <property type="match status" value="1"/>
</dbReference>
<evidence type="ECO:0000256" key="1">
    <source>
        <dbReference type="ARBA" id="ARBA00001946"/>
    </source>
</evidence>
<protein>
    <recommendedName>
        <fullName evidence="7">Polyprenyl synthetase</fullName>
    </recommendedName>
</protein>
<dbReference type="EMBL" id="UINC01038192">
    <property type="protein sequence ID" value="SVB34841.1"/>
    <property type="molecule type" value="Genomic_DNA"/>
</dbReference>
<accession>A0A382DAZ9</accession>
<dbReference type="GO" id="GO:0004659">
    <property type="term" value="F:prenyltransferase activity"/>
    <property type="evidence" value="ECO:0007669"/>
    <property type="project" value="InterPro"/>
</dbReference>
<dbReference type="Gene3D" id="1.10.600.10">
    <property type="entry name" value="Farnesyl Diphosphate Synthase"/>
    <property type="match status" value="1"/>
</dbReference>
<dbReference type="InterPro" id="IPR000092">
    <property type="entry name" value="Polyprenyl_synt"/>
</dbReference>
<dbReference type="PANTHER" id="PTHR12001:SF69">
    <property type="entry name" value="ALL TRANS-POLYPRENYL-DIPHOSPHATE SYNTHASE PDSS1"/>
    <property type="match status" value="1"/>
</dbReference>
<dbReference type="InterPro" id="IPR008949">
    <property type="entry name" value="Isoprenoid_synthase_dom_sf"/>
</dbReference>
<dbReference type="Pfam" id="PF00348">
    <property type="entry name" value="polyprenyl_synt"/>
    <property type="match status" value="1"/>
</dbReference>
<dbReference type="SFLD" id="SFLDS00005">
    <property type="entry name" value="Isoprenoid_Synthase_Type_I"/>
    <property type="match status" value="1"/>
</dbReference>
<sequence>VTDQEVQRTPTATLAYSLVGDRLHLVEREIERACNSEIALVRRHSEYVVQAGGKRLRPAMVLLCTKICGYMGDDDVKLGAVIEFIHTATLVHDDIVDGAEVRRGQEAANQVWGNQLAVLLGDYIYMRSLAMSVELGSLRLVEILTEATSRLLEGEILDVSSTGNVQLTDKDYLETIDRKTASLFAAAGQASAILADATPEHEQALASYGSNIGMAFQIIDDLLDYSADPAHFGKKVGADLREGKMTLPAIYLLRDGEKAAQEHFLGCFGDPELSDDDLNAVVMA</sequence>
<evidence type="ECO:0000256" key="3">
    <source>
        <dbReference type="ARBA" id="ARBA00022679"/>
    </source>
</evidence>
<dbReference type="SUPFAM" id="SSF48576">
    <property type="entry name" value="Terpenoid synthases"/>
    <property type="match status" value="1"/>
</dbReference>
<keyword evidence="5" id="KW-0460">Magnesium</keyword>
<evidence type="ECO:0000313" key="6">
    <source>
        <dbReference type="EMBL" id="SVB34841.1"/>
    </source>
</evidence>
<name>A0A382DAZ9_9ZZZZ</name>
<dbReference type="SFLD" id="SFLDG01017">
    <property type="entry name" value="Polyprenyl_Transferase_Like"/>
    <property type="match status" value="1"/>
</dbReference>
<dbReference type="PROSITE" id="PS00723">
    <property type="entry name" value="POLYPRENYL_SYNTHASE_1"/>
    <property type="match status" value="1"/>
</dbReference>
<feature type="non-terminal residue" evidence="6">
    <location>
        <position position="284"/>
    </location>
</feature>
<comment type="similarity">
    <text evidence="2">Belongs to the FPP/GGPP synthase family.</text>
</comment>
<evidence type="ECO:0000256" key="2">
    <source>
        <dbReference type="ARBA" id="ARBA00006706"/>
    </source>
</evidence>
<dbReference type="AlphaFoldDB" id="A0A382DAZ9"/>
<keyword evidence="3" id="KW-0808">Transferase</keyword>